<evidence type="ECO:0000313" key="2">
    <source>
        <dbReference type="Proteomes" id="UP000019443"/>
    </source>
</evidence>
<dbReference type="Proteomes" id="UP000019443">
    <property type="component" value="Plasmid pLPU83c"/>
</dbReference>
<organism evidence="1 2">
    <name type="scientific">Rhizobium favelukesii</name>
    <dbReference type="NCBI Taxonomy" id="348824"/>
    <lineage>
        <taxon>Bacteria</taxon>
        <taxon>Pseudomonadati</taxon>
        <taxon>Pseudomonadota</taxon>
        <taxon>Alphaproteobacteria</taxon>
        <taxon>Hyphomicrobiales</taxon>
        <taxon>Rhizobiaceae</taxon>
        <taxon>Rhizobium/Agrobacterium group</taxon>
        <taxon>Rhizobium</taxon>
    </lineage>
</organism>
<dbReference type="HOGENOM" id="CLU_3347792_0_0_5"/>
<proteinExistence type="predicted"/>
<protein>
    <submittedName>
        <fullName evidence="1">Uncharacterized protein</fullName>
    </submittedName>
</protein>
<evidence type="ECO:0000313" key="1">
    <source>
        <dbReference type="EMBL" id="CDM60963.1"/>
    </source>
</evidence>
<dbReference type="KEGG" id="rhl:LPU83_pLPU83c_0401"/>
<accession>W6RQ35</accession>
<reference evidence="1" key="1">
    <citation type="submission" date="2013-11" db="EMBL/GenBank/DDBJ databases">
        <title>Draft genome sequence of the broad-host-range Rhizobium sp. LPU83 strain, a member of the low-genetic diversity Oregon-like Rhizobium sp. group.</title>
        <authorList>
            <person name="Wibberg D."/>
            <person name="Puehler A."/>
            <person name="Schlueter A."/>
        </authorList>
    </citation>
    <scope>NUCLEOTIDE SEQUENCE [LARGE SCALE GENOMIC DNA]</scope>
    <source>
        <strain evidence="1">LPU83</strain>
        <plasmid evidence="1">pLPU83c</plasmid>
    </source>
</reference>
<geneLocation type="plasmid" evidence="1 2">
    <name>pLPU83c</name>
</geneLocation>
<sequence>MSSQDFKQSEIRNKFAEVVHRLRQYALARRVLNRMTE</sequence>
<dbReference type="AlphaFoldDB" id="W6RQ35"/>
<keyword evidence="2" id="KW-1185">Reference proteome</keyword>
<name>W6RQ35_9HYPH</name>
<dbReference type="EMBL" id="HG916854">
    <property type="protein sequence ID" value="CDM60963.1"/>
    <property type="molecule type" value="Genomic_DNA"/>
</dbReference>
<keyword evidence="1" id="KW-0614">Plasmid</keyword>
<dbReference type="PATRIC" id="fig|348824.6.peg.5130"/>
<gene>
    <name evidence="1" type="ORF">LPU83_pLPU83c_0401</name>
</gene>